<protein>
    <recommendedName>
        <fullName evidence="2">F-box domain-containing protein</fullName>
    </recommendedName>
</protein>
<name>A0ABD3QD27_9STRA</name>
<dbReference type="EMBL" id="JABMIG020000049">
    <property type="protein sequence ID" value="KAL3798032.1"/>
    <property type="molecule type" value="Genomic_DNA"/>
</dbReference>
<dbReference type="InterPro" id="IPR001810">
    <property type="entry name" value="F-box_dom"/>
</dbReference>
<dbReference type="Gene3D" id="1.20.1280.50">
    <property type="match status" value="1"/>
</dbReference>
<dbReference type="Proteomes" id="UP001516023">
    <property type="component" value="Unassembled WGS sequence"/>
</dbReference>
<dbReference type="SUPFAM" id="SSF81383">
    <property type="entry name" value="F-box domain"/>
    <property type="match status" value="1"/>
</dbReference>
<dbReference type="Pfam" id="PF12937">
    <property type="entry name" value="F-box-like"/>
    <property type="match status" value="1"/>
</dbReference>
<evidence type="ECO:0000313" key="4">
    <source>
        <dbReference type="Proteomes" id="UP001516023"/>
    </source>
</evidence>
<proteinExistence type="predicted"/>
<comment type="caution">
    <text evidence="3">The sequence shown here is derived from an EMBL/GenBank/DDBJ whole genome shotgun (WGS) entry which is preliminary data.</text>
</comment>
<organism evidence="3 4">
    <name type="scientific">Cyclotella cryptica</name>
    <dbReference type="NCBI Taxonomy" id="29204"/>
    <lineage>
        <taxon>Eukaryota</taxon>
        <taxon>Sar</taxon>
        <taxon>Stramenopiles</taxon>
        <taxon>Ochrophyta</taxon>
        <taxon>Bacillariophyta</taxon>
        <taxon>Coscinodiscophyceae</taxon>
        <taxon>Thalassiosirophycidae</taxon>
        <taxon>Stephanodiscales</taxon>
        <taxon>Stephanodiscaceae</taxon>
        <taxon>Cyclotella</taxon>
    </lineage>
</organism>
<feature type="compositionally biased region" description="Low complexity" evidence="1">
    <location>
        <begin position="13"/>
        <end position="24"/>
    </location>
</feature>
<dbReference type="CDD" id="cd09917">
    <property type="entry name" value="F-box_SF"/>
    <property type="match status" value="1"/>
</dbReference>
<evidence type="ECO:0000256" key="1">
    <source>
        <dbReference type="SAM" id="MobiDB-lite"/>
    </source>
</evidence>
<accession>A0ABD3QD27</accession>
<evidence type="ECO:0000259" key="2">
    <source>
        <dbReference type="Pfam" id="PF12937"/>
    </source>
</evidence>
<feature type="compositionally biased region" description="Basic and acidic residues" evidence="1">
    <location>
        <begin position="98"/>
        <end position="108"/>
    </location>
</feature>
<gene>
    <name evidence="3" type="ORF">HJC23_012323</name>
</gene>
<dbReference type="AlphaFoldDB" id="A0ABD3QD27"/>
<evidence type="ECO:0000313" key="3">
    <source>
        <dbReference type="EMBL" id="KAL3798032.1"/>
    </source>
</evidence>
<feature type="compositionally biased region" description="Basic and acidic residues" evidence="1">
    <location>
        <begin position="25"/>
        <end position="39"/>
    </location>
</feature>
<sequence>MDWKGGNKHKEMSSTNTSQTGSGSTDRDGTGEGASRTDQDVDMQLDQSDPDFEITGDVEGRKSSDDSGEDSNCSSTLPPHPRNFGVRGNSESFSVSEEDYRGDNADTMNHKMDVDSYTRSASGIPNNFPVTETIATSPAFHHASLSSPTYRETSNFGLLEGCGRWLMSIPRDDVVALQNTLEYTEFLNAFDRLGEAHRRTVMLERRHLLETEDALASCGTIAGDLTEAEPSDISCRNTLTAHPFKRYHSYPLPIAECTRRRHFSFLQHLAVDDVLLRIFEFIDCSSLVRTGTTCHRFHELTNRSADQRVVSLTDGRLLRSAMKMLRAQEQIEGVNVFENSGHYVPIPMLGLRRRIKVSGAGDAEFNGIYFCTGSNGNGFLFTKPRVPERRVKGDNRSFGQTVVGQAPLARAQLQHPIHLEGVEIPVRERVLFANAVVMEEVDENEDESDQRDGGVDVLFGDEPNRSRLLRCVISKRFSNETILWYMSKEVEDEATHEISQMFSFWAKLMVTGDASPDVCRYPSQTSILSRDGEPAWHSLTDHIAPPIVELLDD</sequence>
<feature type="domain" description="F-box" evidence="2">
    <location>
        <begin position="272"/>
        <end position="303"/>
    </location>
</feature>
<dbReference type="InterPro" id="IPR036047">
    <property type="entry name" value="F-box-like_dom_sf"/>
</dbReference>
<keyword evidence="4" id="KW-1185">Reference proteome</keyword>
<feature type="region of interest" description="Disordered" evidence="1">
    <location>
        <begin position="1"/>
        <end position="108"/>
    </location>
</feature>
<feature type="compositionally biased region" description="Basic and acidic residues" evidence="1">
    <location>
        <begin position="1"/>
        <end position="12"/>
    </location>
</feature>
<feature type="compositionally biased region" description="Acidic residues" evidence="1">
    <location>
        <begin position="40"/>
        <end position="56"/>
    </location>
</feature>
<reference evidence="3 4" key="1">
    <citation type="journal article" date="2020" name="G3 (Bethesda)">
        <title>Improved Reference Genome for Cyclotella cryptica CCMP332, a Model for Cell Wall Morphogenesis, Salinity Adaptation, and Lipid Production in Diatoms (Bacillariophyta).</title>
        <authorList>
            <person name="Roberts W.R."/>
            <person name="Downey K.M."/>
            <person name="Ruck E.C."/>
            <person name="Traller J.C."/>
            <person name="Alverson A.J."/>
        </authorList>
    </citation>
    <scope>NUCLEOTIDE SEQUENCE [LARGE SCALE GENOMIC DNA]</scope>
    <source>
        <strain evidence="3 4">CCMP332</strain>
    </source>
</reference>